<protein>
    <recommendedName>
        <fullName evidence="5">CxC3 like cysteine cluster domain-containing protein</fullName>
    </recommendedName>
</protein>
<feature type="region of interest" description="Disordered" evidence="2">
    <location>
        <begin position="28"/>
        <end position="51"/>
    </location>
</feature>
<evidence type="ECO:0000313" key="3">
    <source>
        <dbReference type="EMBL" id="PFX18881.1"/>
    </source>
</evidence>
<keyword evidence="1" id="KW-0175">Coiled coil</keyword>
<evidence type="ECO:0000313" key="4">
    <source>
        <dbReference type="Proteomes" id="UP000225706"/>
    </source>
</evidence>
<dbReference type="OrthoDB" id="5990109at2759"/>
<name>A0A2B4RMP5_STYPI</name>
<evidence type="ECO:0008006" key="5">
    <source>
        <dbReference type="Google" id="ProtNLM"/>
    </source>
</evidence>
<evidence type="ECO:0000256" key="2">
    <source>
        <dbReference type="SAM" id="MobiDB-lite"/>
    </source>
</evidence>
<proteinExistence type="predicted"/>
<dbReference type="AlphaFoldDB" id="A0A2B4RMP5"/>
<organism evidence="3 4">
    <name type="scientific">Stylophora pistillata</name>
    <name type="common">Smooth cauliflower coral</name>
    <dbReference type="NCBI Taxonomy" id="50429"/>
    <lineage>
        <taxon>Eukaryota</taxon>
        <taxon>Metazoa</taxon>
        <taxon>Cnidaria</taxon>
        <taxon>Anthozoa</taxon>
        <taxon>Hexacorallia</taxon>
        <taxon>Scleractinia</taxon>
        <taxon>Astrocoeniina</taxon>
        <taxon>Pocilloporidae</taxon>
        <taxon>Stylophora</taxon>
    </lineage>
</organism>
<dbReference type="PANTHER" id="PTHR33096:SF1">
    <property type="entry name" value="CXC1-LIKE CYSTEINE CLUSTER ASSOCIATED WITH KDZ TRANSPOSASES DOMAIN-CONTAINING PROTEIN"/>
    <property type="match status" value="1"/>
</dbReference>
<dbReference type="Proteomes" id="UP000225706">
    <property type="component" value="Unassembled WGS sequence"/>
</dbReference>
<reference evidence="4" key="1">
    <citation type="journal article" date="2017" name="bioRxiv">
        <title>Comparative analysis of the genomes of Stylophora pistillata and Acropora digitifera provides evidence for extensive differences between species of corals.</title>
        <authorList>
            <person name="Voolstra C.R."/>
            <person name="Li Y."/>
            <person name="Liew Y.J."/>
            <person name="Baumgarten S."/>
            <person name="Zoccola D."/>
            <person name="Flot J.-F."/>
            <person name="Tambutte S."/>
            <person name="Allemand D."/>
            <person name="Aranda M."/>
        </authorList>
    </citation>
    <scope>NUCLEOTIDE SEQUENCE [LARGE SCALE GENOMIC DNA]</scope>
</reference>
<dbReference type="EMBL" id="LSMT01000387">
    <property type="protein sequence ID" value="PFX18881.1"/>
    <property type="molecule type" value="Genomic_DNA"/>
</dbReference>
<feature type="coiled-coil region" evidence="1">
    <location>
        <begin position="495"/>
        <end position="533"/>
    </location>
</feature>
<keyword evidence="4" id="KW-1185">Reference proteome</keyword>
<dbReference type="PANTHER" id="PTHR33096">
    <property type="entry name" value="CXC2 DOMAIN-CONTAINING PROTEIN"/>
    <property type="match status" value="1"/>
</dbReference>
<accession>A0A2B4RMP5</accession>
<comment type="caution">
    <text evidence="3">The sequence shown here is derived from an EMBL/GenBank/DDBJ whole genome shotgun (WGS) entry which is preliminary data.</text>
</comment>
<evidence type="ECO:0000256" key="1">
    <source>
        <dbReference type="SAM" id="Coils"/>
    </source>
</evidence>
<sequence length="640" mass="73763">MRRLKPVFLDVKNIRRDGKKTTVSIPLRVDLGKQPHKSTEENSQDTNSPVEQDVPLEDVDKQELSTQQQNRVLSISANWEKVREKLLNSYIEEQHLPDNTNCVNRQKSIATTRCEYCGPRQYFCVECARALHVNRNKSHVLEQGRMGYFLLWSPENPSTGFSFKLMEFVEKVFLHCQVSLLNITEVITKLNPQLQPTHVSSIYSILNSECLKEFRYFMHQYKHCTNYKGNLYNGAWYPICPRDDGVLIESMDGCFGLCRKMEEGHDLGTPKHGTLLFADQDDVDNFVNSYGKAGADMEQNCSKFHAGEVLSAFRSKGKNKLFDKKGVFGISYSVYELKRLRSLNESTRSRVIIIVHLRKASWKVLMLPYPYSIAMGTRHHVRFSSVTKEMSAHKRTDVLTDGLLHYAQHLYHKFGVTLNAKFARAETLLHDVSAKLEELTEKLPGCDDDMIQQWQKDEVEALKPKEHELTLQWYESYVSLLHMSKKLRNELSYVQDKDEGKVKDVEKKIERCQEELELLKEEINRLVSFLQNESRLIDESVEALLPLTDNPLNAGMITCLKKKRMIHCNHISSLLHLWGGILDFPKPIDHAEVAKSYAHLSGIDYLPDDEKSDESMMEEDVDDEAFVLELSSDSELSDDE</sequence>
<gene>
    <name evidence="3" type="ORF">AWC38_SpisGene16723</name>
</gene>
<feature type="compositionally biased region" description="Basic and acidic residues" evidence="2">
    <location>
        <begin position="30"/>
        <end position="40"/>
    </location>
</feature>